<dbReference type="Proteomes" id="UP000001446">
    <property type="component" value="Chromosome"/>
</dbReference>
<dbReference type="KEGG" id="ddc:Dd586_2403"/>
<organism evidence="1 2">
    <name type="scientific">Dickeya zeae (strain Ech586)</name>
    <name type="common">Dickeya dadantii (strain Ech586)</name>
    <dbReference type="NCBI Taxonomy" id="590409"/>
    <lineage>
        <taxon>Bacteria</taxon>
        <taxon>Pseudomonadati</taxon>
        <taxon>Pseudomonadota</taxon>
        <taxon>Gammaproteobacteria</taxon>
        <taxon>Enterobacterales</taxon>
        <taxon>Pectobacteriaceae</taxon>
        <taxon>Dickeya</taxon>
        <taxon>Dickeya parazeae</taxon>
    </lineage>
</organism>
<keyword evidence="2" id="KW-1185">Reference proteome</keyword>
<dbReference type="STRING" id="590409.Dd586_2403"/>
<dbReference type="HOGENOM" id="CLU_2751312_0_0_6"/>
<dbReference type="AlphaFoldDB" id="D2C289"/>
<gene>
    <name evidence="1" type="ordered locus">Dd586_2403</name>
</gene>
<proteinExistence type="predicted"/>
<sequence>MAKTDWESVKSDYTAGQLSIRAIALLPLLVLRDMSGRLSSNEKSNSLPPFFRMTFRFSYTFSYTRKNKTI</sequence>
<name>D2C289_DICZ5</name>
<evidence type="ECO:0000313" key="1">
    <source>
        <dbReference type="EMBL" id="ACZ77253.1"/>
    </source>
</evidence>
<reference evidence="1" key="1">
    <citation type="submission" date="2009-12" db="EMBL/GenBank/DDBJ databases">
        <title>Complete sequence of Dickeya dadantii Ech586.</title>
        <authorList>
            <consortium name="US DOE Joint Genome Institute"/>
            <person name="Lucas S."/>
            <person name="Copeland A."/>
            <person name="Lapidus A."/>
            <person name="Glavina del Rio T."/>
            <person name="Tice H."/>
            <person name="Bruce D."/>
            <person name="Goodwin L."/>
            <person name="Pitluck S."/>
            <person name="Munk A.C."/>
            <person name="Brettin T."/>
            <person name="Detter J.C."/>
            <person name="Han C."/>
            <person name="Tapia R."/>
            <person name="Larimer F."/>
            <person name="Land M."/>
            <person name="Hauser L."/>
            <person name="Kyrpides N."/>
            <person name="Mikhailova N."/>
            <person name="Balakrishnan V."/>
            <person name="Glasner J."/>
            <person name="Perna N.T."/>
        </authorList>
    </citation>
    <scope>NUCLEOTIDE SEQUENCE [LARGE SCALE GENOMIC DNA]</scope>
    <source>
        <strain evidence="1">Ech586</strain>
    </source>
</reference>
<evidence type="ECO:0000313" key="2">
    <source>
        <dbReference type="Proteomes" id="UP000001446"/>
    </source>
</evidence>
<dbReference type="EMBL" id="CP001836">
    <property type="protein sequence ID" value="ACZ77253.1"/>
    <property type="molecule type" value="Genomic_DNA"/>
</dbReference>
<accession>D2C289</accession>
<protein>
    <submittedName>
        <fullName evidence="1">Uncharacterized protein</fullName>
    </submittedName>
</protein>